<dbReference type="EMBL" id="JAQZSM010000003">
    <property type="protein sequence ID" value="MDD7970449.1"/>
    <property type="molecule type" value="Genomic_DNA"/>
</dbReference>
<feature type="region of interest" description="Disordered" evidence="1">
    <location>
        <begin position="760"/>
        <end position="863"/>
    </location>
</feature>
<feature type="compositionally biased region" description="Low complexity" evidence="1">
    <location>
        <begin position="226"/>
        <end position="254"/>
    </location>
</feature>
<dbReference type="Proteomes" id="UP001431784">
    <property type="component" value="Unassembled WGS sequence"/>
</dbReference>
<gene>
    <name evidence="2" type="ORF">PUT78_04990</name>
</gene>
<protein>
    <submittedName>
        <fullName evidence="2">Uncharacterized protein</fullName>
    </submittedName>
</protein>
<feature type="compositionally biased region" description="Low complexity" evidence="1">
    <location>
        <begin position="786"/>
        <end position="804"/>
    </location>
</feature>
<feature type="region of interest" description="Disordered" evidence="1">
    <location>
        <begin position="897"/>
        <end position="945"/>
    </location>
</feature>
<dbReference type="Gene3D" id="2.30.30.830">
    <property type="match status" value="1"/>
</dbReference>
<proteinExistence type="predicted"/>
<feature type="compositionally biased region" description="Low complexity" evidence="1">
    <location>
        <begin position="464"/>
        <end position="486"/>
    </location>
</feature>
<evidence type="ECO:0000313" key="3">
    <source>
        <dbReference type="Proteomes" id="UP001431784"/>
    </source>
</evidence>
<dbReference type="InterPro" id="IPR043129">
    <property type="entry name" value="ATPase_NBD"/>
</dbReference>
<reference evidence="2" key="1">
    <citation type="submission" date="2023-02" db="EMBL/GenBank/DDBJ databases">
        <title>Description of Roseinatronobacter alkalisoli sp. nov., an alkaliphilic bacerium isolated from soda soil.</title>
        <authorList>
            <person name="Wei W."/>
        </authorList>
    </citation>
    <scope>NUCLEOTIDE SEQUENCE</scope>
    <source>
        <strain evidence="2">HJB301</strain>
    </source>
</reference>
<feature type="compositionally biased region" description="Low complexity" evidence="1">
    <location>
        <begin position="640"/>
        <end position="649"/>
    </location>
</feature>
<accession>A0ABT5T5Y5</accession>
<feature type="region of interest" description="Disordered" evidence="1">
    <location>
        <begin position="632"/>
        <end position="671"/>
    </location>
</feature>
<organism evidence="2 3">
    <name type="scientific">Roseinatronobacter alkalisoli</name>
    <dbReference type="NCBI Taxonomy" id="3028235"/>
    <lineage>
        <taxon>Bacteria</taxon>
        <taxon>Pseudomonadati</taxon>
        <taxon>Pseudomonadota</taxon>
        <taxon>Alphaproteobacteria</taxon>
        <taxon>Rhodobacterales</taxon>
        <taxon>Paracoccaceae</taxon>
        <taxon>Roseinatronobacter</taxon>
    </lineage>
</organism>
<dbReference type="Gene3D" id="3.30.420.380">
    <property type="match status" value="1"/>
</dbReference>
<evidence type="ECO:0000313" key="2">
    <source>
        <dbReference type="EMBL" id="MDD7970449.1"/>
    </source>
</evidence>
<sequence length="1038" mass="105661">MKTNFALGVTEDGVTLWQRGERDWLRVGAVALDHPQMTAAVGDLVARARKLVSGQIVTQIVIPDDQILYTRVTAPGPDTDAQRAQIRKALEGRTPFPVEELNFDWTGAGAEVDVAVVARETLIEAEDFAREHHLNPVCFVAAPGGGAFKHAPFFGTTRIVRDILGSADDLTRDRVILRETGTVPEAKAPEPDMAPPAAKGDGAAKSAQAATPVKTPPPAAKHDPAAESSPATSPAAAADTPKAESAPEATADAAPADKQESPAAAPKTPKTPDNDAPATPAGSAPKDAKPDAGKTPAAGVATPGPGAPGPATPPRNPQDSAQIGFRSRRQQDAQATGSAAPVSGAVSGTSLTAQTDKLAKAADTDKRADAKAGAAGLGKQLRSGYAKANARIASSMGLLRARLQEGSKKPQPAKPAAEPIKQSAPAKKTDQPAPVSTDTKSAAIKGPDLKNTGAKSGAQPWQSPPAAKTAIAATPPKPASSVPASSETKSSPETKPTEKAAPAEQPKAPGTDTTARKSPLETLRSIGQTAPGQPAATDAEAQRLTVFGARGQAVDSRSGVKPVMLIGAGLLAILAAGTIWAFYFDNAAPPDIPVTLAPAPEAATDAPGMLDAATDTPEDDAIEAALGLEDAAERGPGMDTAAETAPPATLEGESVSPTEDASAPGLETRQGRVAGLRSSALIMPQEMVELPSSPAAPEPFGAQPLPPLRSELAAQDAEAATQDADDTAVLDDAAAIAAAIAEASALPDGEEALEIEVTQGRPATAPPEKPLRFTLPATPTPEPEPAETTPPQDAPANADDAQLPGDSAQATGLPDESDLDITVTPGTPPVVPPSRPGDPPQTESDQSQVPADEGDIQQASVTATPGGLVLSALRPASRPSDLAARVEALQESAAPQIANATPQAVAASRRPTDRPSQFASTVQRALSAATPTPPAATSTPQTPVQTASAAAAAMPNIPTSASVAREATQARAINLRQVNLIGVMGTSSNRRALVRLSNGRVVTVRVGESLDGGQVTAIGETELRYNRRGRDVVLRIAS</sequence>
<feature type="region of interest" description="Disordered" evidence="1">
    <location>
        <begin position="181"/>
        <end position="385"/>
    </location>
</feature>
<feature type="compositionally biased region" description="Low complexity" evidence="1">
    <location>
        <begin position="195"/>
        <end position="213"/>
    </location>
</feature>
<name>A0ABT5T5Y5_9RHOB</name>
<dbReference type="RefSeq" id="WP_274351067.1">
    <property type="nucleotide sequence ID" value="NZ_JAQZSM010000003.1"/>
</dbReference>
<feature type="compositionally biased region" description="Basic and acidic residues" evidence="1">
    <location>
        <begin position="357"/>
        <end position="370"/>
    </location>
</feature>
<feature type="compositionally biased region" description="Pro residues" evidence="1">
    <location>
        <begin position="826"/>
        <end position="839"/>
    </location>
</feature>
<feature type="compositionally biased region" description="Polar residues" evidence="1">
    <location>
        <begin position="914"/>
        <end position="924"/>
    </location>
</feature>
<comment type="caution">
    <text evidence="2">The sequence shown here is derived from an EMBL/GenBank/DDBJ whole genome shotgun (WGS) entry which is preliminary data.</text>
</comment>
<evidence type="ECO:0000256" key="1">
    <source>
        <dbReference type="SAM" id="MobiDB-lite"/>
    </source>
</evidence>
<feature type="region of interest" description="Disordered" evidence="1">
    <location>
        <begin position="401"/>
        <end position="538"/>
    </location>
</feature>
<dbReference type="SUPFAM" id="SSF53067">
    <property type="entry name" value="Actin-like ATPase domain"/>
    <property type="match status" value="1"/>
</dbReference>
<keyword evidence="3" id="KW-1185">Reference proteome</keyword>
<feature type="compositionally biased region" description="Low complexity" evidence="1">
    <location>
        <begin position="371"/>
        <end position="382"/>
    </location>
</feature>
<feature type="compositionally biased region" description="Low complexity" evidence="1">
    <location>
        <begin position="499"/>
        <end position="509"/>
    </location>
</feature>
<feature type="compositionally biased region" description="Low complexity" evidence="1">
    <location>
        <begin position="927"/>
        <end position="945"/>
    </location>
</feature>
<feature type="compositionally biased region" description="Pro residues" evidence="1">
    <location>
        <begin position="305"/>
        <end position="316"/>
    </location>
</feature>
<feature type="compositionally biased region" description="Low complexity" evidence="1">
    <location>
        <begin position="293"/>
        <end position="304"/>
    </location>
</feature>